<feature type="compositionally biased region" description="Basic and acidic residues" evidence="1">
    <location>
        <begin position="102"/>
        <end position="122"/>
    </location>
</feature>
<gene>
    <name evidence="2" type="ORF">chiPu_0012858</name>
</gene>
<keyword evidence="3" id="KW-1185">Reference proteome</keyword>
<sequence>MLKSACVSARRAEERVRARVVLKSVCVRVVLKRELCVCWGRTFSPSLLAPSYLDLTPLPARSYGHVCPPGASGSLKLGAGTFSFLPGCTSFCSRAGGKETAKTISGREKNQKNECKETREPLNKANGLHLQHQEQ</sequence>
<dbReference type="Proteomes" id="UP000287033">
    <property type="component" value="Unassembled WGS sequence"/>
</dbReference>
<reference evidence="2 3" key="1">
    <citation type="journal article" date="2018" name="Nat. Ecol. Evol.">
        <title>Shark genomes provide insights into elasmobranch evolution and the origin of vertebrates.</title>
        <authorList>
            <person name="Hara Y"/>
            <person name="Yamaguchi K"/>
            <person name="Onimaru K"/>
            <person name="Kadota M"/>
            <person name="Koyanagi M"/>
            <person name="Keeley SD"/>
            <person name="Tatsumi K"/>
            <person name="Tanaka K"/>
            <person name="Motone F"/>
            <person name="Kageyama Y"/>
            <person name="Nozu R"/>
            <person name="Adachi N"/>
            <person name="Nishimura O"/>
            <person name="Nakagawa R"/>
            <person name="Tanegashima C"/>
            <person name="Kiyatake I"/>
            <person name="Matsumoto R"/>
            <person name="Murakumo K"/>
            <person name="Nishida K"/>
            <person name="Terakita A"/>
            <person name="Kuratani S"/>
            <person name="Sato K"/>
            <person name="Hyodo S Kuraku.S."/>
        </authorList>
    </citation>
    <scope>NUCLEOTIDE SEQUENCE [LARGE SCALE GENOMIC DNA]</scope>
</reference>
<evidence type="ECO:0000313" key="3">
    <source>
        <dbReference type="Proteomes" id="UP000287033"/>
    </source>
</evidence>
<dbReference type="AlphaFoldDB" id="A0A401SVG8"/>
<evidence type="ECO:0000256" key="1">
    <source>
        <dbReference type="SAM" id="MobiDB-lite"/>
    </source>
</evidence>
<organism evidence="2 3">
    <name type="scientific">Chiloscyllium punctatum</name>
    <name type="common">Brownbanded bambooshark</name>
    <name type="synonym">Hemiscyllium punctatum</name>
    <dbReference type="NCBI Taxonomy" id="137246"/>
    <lineage>
        <taxon>Eukaryota</taxon>
        <taxon>Metazoa</taxon>
        <taxon>Chordata</taxon>
        <taxon>Craniata</taxon>
        <taxon>Vertebrata</taxon>
        <taxon>Chondrichthyes</taxon>
        <taxon>Elasmobranchii</taxon>
        <taxon>Galeomorphii</taxon>
        <taxon>Galeoidea</taxon>
        <taxon>Orectolobiformes</taxon>
        <taxon>Hemiscylliidae</taxon>
        <taxon>Chiloscyllium</taxon>
    </lineage>
</organism>
<dbReference type="EMBL" id="BEZZ01000593">
    <property type="protein sequence ID" value="GCC34385.1"/>
    <property type="molecule type" value="Genomic_DNA"/>
</dbReference>
<evidence type="ECO:0000313" key="2">
    <source>
        <dbReference type="EMBL" id="GCC34385.1"/>
    </source>
</evidence>
<proteinExistence type="predicted"/>
<comment type="caution">
    <text evidence="2">The sequence shown here is derived from an EMBL/GenBank/DDBJ whole genome shotgun (WGS) entry which is preliminary data.</text>
</comment>
<feature type="region of interest" description="Disordered" evidence="1">
    <location>
        <begin position="102"/>
        <end position="135"/>
    </location>
</feature>
<name>A0A401SVG8_CHIPU</name>
<protein>
    <submittedName>
        <fullName evidence="2">Uncharacterized protein</fullName>
    </submittedName>
</protein>
<accession>A0A401SVG8</accession>